<accession>A0A2W4WDW2</accession>
<dbReference type="Proteomes" id="UP000249467">
    <property type="component" value="Unassembled WGS sequence"/>
</dbReference>
<dbReference type="InterPro" id="IPR001296">
    <property type="entry name" value="Glyco_trans_1"/>
</dbReference>
<evidence type="ECO:0000259" key="1">
    <source>
        <dbReference type="Pfam" id="PF00534"/>
    </source>
</evidence>
<reference evidence="2 3" key="2">
    <citation type="submission" date="2018-06" db="EMBL/GenBank/DDBJ databases">
        <title>Metagenomic assembly of (sub)arctic Cyanobacteria and their associated microbiome from non-axenic cultures.</title>
        <authorList>
            <person name="Baurain D."/>
        </authorList>
    </citation>
    <scope>NUCLEOTIDE SEQUENCE [LARGE SCALE GENOMIC DNA]</scope>
    <source>
        <strain evidence="2">ULC066bin1</strain>
    </source>
</reference>
<protein>
    <submittedName>
        <fullName evidence="2">Glycosyl transferase group 1</fullName>
    </submittedName>
</protein>
<evidence type="ECO:0000313" key="2">
    <source>
        <dbReference type="EMBL" id="PZO42670.1"/>
    </source>
</evidence>
<dbReference type="Pfam" id="PF00534">
    <property type="entry name" value="Glycos_transf_1"/>
    <property type="match status" value="1"/>
</dbReference>
<evidence type="ECO:0000313" key="3">
    <source>
        <dbReference type="Proteomes" id="UP000249467"/>
    </source>
</evidence>
<dbReference type="EMBL" id="QBML01000006">
    <property type="protein sequence ID" value="PZO42670.1"/>
    <property type="molecule type" value="Genomic_DNA"/>
</dbReference>
<dbReference type="AlphaFoldDB" id="A0A2W4WDW2"/>
<proteinExistence type="predicted"/>
<organism evidence="2 3">
    <name type="scientific">Pseudanabaena frigida</name>
    <dbReference type="NCBI Taxonomy" id="945775"/>
    <lineage>
        <taxon>Bacteria</taxon>
        <taxon>Bacillati</taxon>
        <taxon>Cyanobacteriota</taxon>
        <taxon>Cyanophyceae</taxon>
        <taxon>Pseudanabaenales</taxon>
        <taxon>Pseudanabaenaceae</taxon>
        <taxon>Pseudanabaena</taxon>
    </lineage>
</organism>
<sequence length="381" mass="42851">MPSQLIVEGWRFLPHSYSIINQFQCLEILKRQEIQLFHLDSPHYKDDWVNYNNLFNPADSRALAEIKSPDPNQIADVTLRIEFPFRLDLSNSKRTYVFMTSEKGYVPNYNLQLQCSLAEAHSNSEVVLITPSNWAKSGLVRSGADPNRTVIIPHGIDPTIYKPLSEEERILLRKQLGIDGFIFLSVGAMNGAKRADLVLKSFARVLEKYPDARLILKGLDNIHKSRDWLNMARGFLTDAEASRAFSRLTYVGDSLPFHEVAKLYQIADAYIAPYSAEGFCLPVLEAAACGLPVICTRGGATDDFTNSDFALHIDSQIIEIAGDDPAICLEPNLESLVSLMHLVIERDSFRNSAKINGASFVHQNFTWKHVVDQLLNVLELV</sequence>
<dbReference type="SUPFAM" id="SSF53756">
    <property type="entry name" value="UDP-Glycosyltransferase/glycogen phosphorylase"/>
    <property type="match status" value="1"/>
</dbReference>
<reference evidence="2 3" key="1">
    <citation type="submission" date="2018-04" db="EMBL/GenBank/DDBJ databases">
        <authorList>
            <person name="Go L.Y."/>
            <person name="Mitchell J.A."/>
        </authorList>
    </citation>
    <scope>NUCLEOTIDE SEQUENCE [LARGE SCALE GENOMIC DNA]</scope>
    <source>
        <strain evidence="2">ULC066bin1</strain>
    </source>
</reference>
<dbReference type="Gene3D" id="3.40.50.2000">
    <property type="entry name" value="Glycogen Phosphorylase B"/>
    <property type="match status" value="1"/>
</dbReference>
<keyword evidence="2" id="KW-0808">Transferase</keyword>
<dbReference type="PANTHER" id="PTHR46656">
    <property type="entry name" value="PUTATIVE-RELATED"/>
    <property type="match status" value="1"/>
</dbReference>
<dbReference type="GO" id="GO:0016757">
    <property type="term" value="F:glycosyltransferase activity"/>
    <property type="evidence" value="ECO:0007669"/>
    <property type="project" value="InterPro"/>
</dbReference>
<name>A0A2W4WDW2_9CYAN</name>
<comment type="caution">
    <text evidence="2">The sequence shown here is derived from an EMBL/GenBank/DDBJ whole genome shotgun (WGS) entry which is preliminary data.</text>
</comment>
<feature type="domain" description="Glycosyl transferase family 1" evidence="1">
    <location>
        <begin position="173"/>
        <end position="305"/>
    </location>
</feature>
<gene>
    <name evidence="2" type="ORF">DCF19_06420</name>
</gene>
<dbReference type="PANTHER" id="PTHR46656:SF3">
    <property type="entry name" value="PUTATIVE-RELATED"/>
    <property type="match status" value="1"/>
</dbReference>